<keyword evidence="3" id="KW-1185">Reference proteome</keyword>
<dbReference type="RefSeq" id="XP_022478720.1">
    <property type="nucleotide sequence ID" value="XM_022614718.1"/>
</dbReference>
<dbReference type="GeneID" id="34556228"/>
<dbReference type="OrthoDB" id="4842542at2759"/>
<name>A0A1G4BJV7_9PEZI</name>
<sequence length="137" mass="15913">MPSIIDGRLSHRAYTTRESATRITHIFHHPSLLTSREVVFGIYLAYITYCALLTLRSLGYLVFEAGGRDMWCPEDPPVPSWYPPGWKVELTRWDCFRALRWMVARRIWAFAYEVFAWGFVGAVGGSLAEEGVRWLRR</sequence>
<accession>A0A1G4BJV7</accession>
<protein>
    <submittedName>
        <fullName evidence="2">Uncharacterized protein</fullName>
    </submittedName>
</protein>
<dbReference type="AlphaFoldDB" id="A0A1G4BJV7"/>
<dbReference type="Proteomes" id="UP000176998">
    <property type="component" value="Unassembled WGS sequence"/>
</dbReference>
<keyword evidence="1" id="KW-0812">Transmembrane</keyword>
<keyword evidence="1" id="KW-0472">Membrane</keyword>
<evidence type="ECO:0000313" key="3">
    <source>
        <dbReference type="Proteomes" id="UP000176998"/>
    </source>
</evidence>
<proteinExistence type="predicted"/>
<evidence type="ECO:0000256" key="1">
    <source>
        <dbReference type="SAM" id="Phobius"/>
    </source>
</evidence>
<keyword evidence="1" id="KW-1133">Transmembrane helix</keyword>
<organism evidence="2 3">
    <name type="scientific">Colletotrichum orchidophilum</name>
    <dbReference type="NCBI Taxonomy" id="1209926"/>
    <lineage>
        <taxon>Eukaryota</taxon>
        <taxon>Fungi</taxon>
        <taxon>Dikarya</taxon>
        <taxon>Ascomycota</taxon>
        <taxon>Pezizomycotina</taxon>
        <taxon>Sordariomycetes</taxon>
        <taxon>Hypocreomycetidae</taxon>
        <taxon>Glomerellales</taxon>
        <taxon>Glomerellaceae</taxon>
        <taxon>Colletotrichum</taxon>
    </lineage>
</organism>
<feature type="transmembrane region" description="Helical" evidence="1">
    <location>
        <begin position="40"/>
        <end position="63"/>
    </location>
</feature>
<feature type="transmembrane region" description="Helical" evidence="1">
    <location>
        <begin position="107"/>
        <end position="128"/>
    </location>
</feature>
<evidence type="ECO:0000313" key="2">
    <source>
        <dbReference type="EMBL" id="OHF01578.1"/>
    </source>
</evidence>
<dbReference type="EMBL" id="MJBS01000018">
    <property type="protein sequence ID" value="OHF01578.1"/>
    <property type="molecule type" value="Genomic_DNA"/>
</dbReference>
<gene>
    <name evidence="2" type="ORF">CORC01_03068</name>
</gene>
<reference evidence="2 3" key="1">
    <citation type="submission" date="2016-09" db="EMBL/GenBank/DDBJ databases">
        <authorList>
            <person name="Capua I."/>
            <person name="De Benedictis P."/>
            <person name="Joannis T."/>
            <person name="Lombin L.H."/>
            <person name="Cattoli G."/>
        </authorList>
    </citation>
    <scope>NUCLEOTIDE SEQUENCE [LARGE SCALE GENOMIC DNA]</scope>
    <source>
        <strain evidence="2 3">IMI 309357</strain>
    </source>
</reference>
<comment type="caution">
    <text evidence="2">The sequence shown here is derived from an EMBL/GenBank/DDBJ whole genome shotgun (WGS) entry which is preliminary data.</text>
</comment>